<sequence>MSALAERIINVREMMRAWVTDSGARMHARDVLADAANAIVGQEALLKAENAARLDLQRLAADECARADTMRDLLTRARWYVTDALDAHEHSDGRDLLKEIDAALRWTQGEGE</sequence>
<dbReference type="Proteomes" id="UP001597216">
    <property type="component" value="Unassembled WGS sequence"/>
</dbReference>
<protein>
    <submittedName>
        <fullName evidence="1">Uncharacterized protein</fullName>
    </submittedName>
</protein>
<dbReference type="RefSeq" id="WP_377352600.1">
    <property type="nucleotide sequence ID" value="NZ_JBHTLQ010000006.1"/>
</dbReference>
<gene>
    <name evidence="1" type="ORF">ACFQ27_03815</name>
</gene>
<evidence type="ECO:0000313" key="2">
    <source>
        <dbReference type="Proteomes" id="UP001597216"/>
    </source>
</evidence>
<reference evidence="2" key="1">
    <citation type="journal article" date="2019" name="Int. J. Syst. Evol. Microbiol.">
        <title>The Global Catalogue of Microorganisms (GCM) 10K type strain sequencing project: providing services to taxonomists for standard genome sequencing and annotation.</title>
        <authorList>
            <consortium name="The Broad Institute Genomics Platform"/>
            <consortium name="The Broad Institute Genome Sequencing Center for Infectious Disease"/>
            <person name="Wu L."/>
            <person name="Ma J."/>
        </authorList>
    </citation>
    <scope>NUCLEOTIDE SEQUENCE [LARGE SCALE GENOMIC DNA]</scope>
    <source>
        <strain evidence="2">CCUG 55074</strain>
    </source>
</reference>
<evidence type="ECO:0000313" key="1">
    <source>
        <dbReference type="EMBL" id="MFD1189695.1"/>
    </source>
</evidence>
<proteinExistence type="predicted"/>
<comment type="caution">
    <text evidence="1">The sequence shown here is derived from an EMBL/GenBank/DDBJ whole genome shotgun (WGS) entry which is preliminary data.</text>
</comment>
<organism evidence="1 2">
    <name type="scientific">Phenylobacterium conjunctum</name>
    <dbReference type="NCBI Taxonomy" id="1298959"/>
    <lineage>
        <taxon>Bacteria</taxon>
        <taxon>Pseudomonadati</taxon>
        <taxon>Pseudomonadota</taxon>
        <taxon>Alphaproteobacteria</taxon>
        <taxon>Caulobacterales</taxon>
        <taxon>Caulobacteraceae</taxon>
        <taxon>Phenylobacterium</taxon>
    </lineage>
</organism>
<keyword evidence="2" id="KW-1185">Reference proteome</keyword>
<dbReference type="EMBL" id="JBHTLQ010000006">
    <property type="protein sequence ID" value="MFD1189695.1"/>
    <property type="molecule type" value="Genomic_DNA"/>
</dbReference>
<accession>A0ABW3T227</accession>
<name>A0ABW3T227_9CAUL</name>